<dbReference type="Pfam" id="PF07669">
    <property type="entry name" value="Eco57I"/>
    <property type="match status" value="1"/>
</dbReference>
<dbReference type="EC" id="2.1.1.72" evidence="2"/>
<dbReference type="InterPro" id="IPR029063">
    <property type="entry name" value="SAM-dependent_MTases_sf"/>
</dbReference>
<feature type="domain" description="Type II methyltransferase M.TaqI-like" evidence="7">
    <location>
        <begin position="133"/>
        <end position="234"/>
    </location>
</feature>
<name>A0A1F7RMB8_9BACT</name>
<dbReference type="GO" id="GO:0009007">
    <property type="term" value="F:site-specific DNA-methyltransferase (adenine-specific) activity"/>
    <property type="evidence" value="ECO:0007669"/>
    <property type="project" value="UniProtKB-EC"/>
</dbReference>
<dbReference type="Proteomes" id="UP000178526">
    <property type="component" value="Unassembled WGS sequence"/>
</dbReference>
<gene>
    <name evidence="8" type="ORF">A2042_04875</name>
</gene>
<dbReference type="PROSITE" id="PS00092">
    <property type="entry name" value="N6_MTASE"/>
    <property type="match status" value="1"/>
</dbReference>
<proteinExistence type="inferred from homology"/>
<dbReference type="EMBL" id="MGDB01000033">
    <property type="protein sequence ID" value="OGL42663.1"/>
    <property type="molecule type" value="Genomic_DNA"/>
</dbReference>
<dbReference type="PANTHER" id="PTHR33841">
    <property type="entry name" value="DNA METHYLTRANSFERASE YEEA-RELATED"/>
    <property type="match status" value="1"/>
</dbReference>
<evidence type="ECO:0000313" key="8">
    <source>
        <dbReference type="EMBL" id="OGL42663.1"/>
    </source>
</evidence>
<dbReference type="SUPFAM" id="SSF53335">
    <property type="entry name" value="S-adenosyl-L-methionine-dependent methyltransferases"/>
    <property type="match status" value="1"/>
</dbReference>
<dbReference type="InterPro" id="IPR011639">
    <property type="entry name" value="MethylTrfase_TaqI-like_dom"/>
</dbReference>
<comment type="similarity">
    <text evidence="1">Belongs to the N(4)/N(6)-methyltransferase family.</text>
</comment>
<dbReference type="InterPro" id="IPR002052">
    <property type="entry name" value="DNA_methylase_N6_adenine_CS"/>
</dbReference>
<evidence type="ECO:0000256" key="5">
    <source>
        <dbReference type="ARBA" id="ARBA00022691"/>
    </source>
</evidence>
<protein>
    <recommendedName>
        <fullName evidence="2">site-specific DNA-methyltransferase (adenine-specific)</fullName>
        <ecNumber evidence="2">2.1.1.72</ecNumber>
    </recommendedName>
</protein>
<evidence type="ECO:0000256" key="1">
    <source>
        <dbReference type="ARBA" id="ARBA00006594"/>
    </source>
</evidence>
<dbReference type="GO" id="GO:0006304">
    <property type="term" value="P:DNA modification"/>
    <property type="evidence" value="ECO:0007669"/>
    <property type="project" value="InterPro"/>
</dbReference>
<evidence type="ECO:0000256" key="4">
    <source>
        <dbReference type="ARBA" id="ARBA00022679"/>
    </source>
</evidence>
<evidence type="ECO:0000256" key="3">
    <source>
        <dbReference type="ARBA" id="ARBA00022603"/>
    </source>
</evidence>
<dbReference type="GO" id="GO:0003676">
    <property type="term" value="F:nucleic acid binding"/>
    <property type="evidence" value="ECO:0007669"/>
    <property type="project" value="InterPro"/>
</dbReference>
<comment type="caution">
    <text evidence="8">The sequence shown here is derived from an EMBL/GenBank/DDBJ whole genome shotgun (WGS) entry which is preliminary data.</text>
</comment>
<dbReference type="Gene3D" id="3.40.50.150">
    <property type="entry name" value="Vaccinia Virus protein VP39"/>
    <property type="match status" value="1"/>
</dbReference>
<dbReference type="GO" id="GO:0032259">
    <property type="term" value="P:methylation"/>
    <property type="evidence" value="ECO:0007669"/>
    <property type="project" value="UniProtKB-KW"/>
</dbReference>
<evidence type="ECO:0000313" key="9">
    <source>
        <dbReference type="Proteomes" id="UP000178526"/>
    </source>
</evidence>
<evidence type="ECO:0000256" key="2">
    <source>
        <dbReference type="ARBA" id="ARBA00011900"/>
    </source>
</evidence>
<keyword evidence="5" id="KW-0949">S-adenosyl-L-methionine</keyword>
<dbReference type="AlphaFoldDB" id="A0A1F7RMB8"/>
<comment type="catalytic activity">
    <reaction evidence="6">
        <text>a 2'-deoxyadenosine in DNA + S-adenosyl-L-methionine = an N(6)-methyl-2'-deoxyadenosine in DNA + S-adenosyl-L-homocysteine + H(+)</text>
        <dbReference type="Rhea" id="RHEA:15197"/>
        <dbReference type="Rhea" id="RHEA-COMP:12418"/>
        <dbReference type="Rhea" id="RHEA-COMP:12419"/>
        <dbReference type="ChEBI" id="CHEBI:15378"/>
        <dbReference type="ChEBI" id="CHEBI:57856"/>
        <dbReference type="ChEBI" id="CHEBI:59789"/>
        <dbReference type="ChEBI" id="CHEBI:90615"/>
        <dbReference type="ChEBI" id="CHEBI:90616"/>
        <dbReference type="EC" id="2.1.1.72"/>
    </reaction>
</comment>
<accession>A0A1F7RMB8</accession>
<keyword evidence="4" id="KW-0808">Transferase</keyword>
<sequence length="506" mass="56993">MTIEITNTLDAIRKAYNGSSCRSERSKIGQFLTPLNIAMFMASLFKRERKNVRILDAGAGAGSLFAAYVETLVSRKHRPISIYVAAYENDQRILSYLKETMKRCESTCKSAGIPFHGEIREEDFITAAIAQSEEDLFNKQGERFTHAILNPPYKKINGQSATRRMLNAAGIEVSNLYAAFVWLSARLLENGGELVAITPRSFCNGPYFRRFRVALLNMMSLCHIHMFESRKKAFGDDDVLQENVIYHLVREEQKPERLTISSSEGSDFNKSKIRSVPYNIVVSPSDRDAFIHLVVNDADNLVIDKIVTFAASLAKLGMVVSTGRVVDFRARQYLRPIAEEGTVPLIYPCHFISGFVRWPSESGKKPNAIVVLPQTEELLLPTGYYVLTKRFTAKEERRRVVAAIYDPNKVGAAYVGFENHVNYFHTSGKGLSANLAKGLALYLNSSIFDQYFRLFSGHTQVNATDLRKMPYPSREQLLRIGAHVKDYMPDQAMIDKIVDKECAAHG</sequence>
<evidence type="ECO:0000256" key="6">
    <source>
        <dbReference type="ARBA" id="ARBA00047942"/>
    </source>
</evidence>
<organism evidence="8 9">
    <name type="scientific">Candidatus Schekmanbacteria bacterium GWA2_38_11</name>
    <dbReference type="NCBI Taxonomy" id="1817876"/>
    <lineage>
        <taxon>Bacteria</taxon>
        <taxon>Candidatus Schekmaniibacteriota</taxon>
    </lineage>
</organism>
<dbReference type="PRINTS" id="PR00507">
    <property type="entry name" value="N12N6MTFRASE"/>
</dbReference>
<dbReference type="PANTHER" id="PTHR33841:SF5">
    <property type="entry name" value="DNA METHYLASE (MODIFICATION METHYLASE) (METHYLTRANSFERASE)-RELATED"/>
    <property type="match status" value="1"/>
</dbReference>
<reference evidence="8 9" key="1">
    <citation type="journal article" date="2016" name="Nat. Commun.">
        <title>Thousands of microbial genomes shed light on interconnected biogeochemical processes in an aquifer system.</title>
        <authorList>
            <person name="Anantharaman K."/>
            <person name="Brown C.T."/>
            <person name="Hug L.A."/>
            <person name="Sharon I."/>
            <person name="Castelle C.J."/>
            <person name="Probst A.J."/>
            <person name="Thomas B.C."/>
            <person name="Singh A."/>
            <person name="Wilkins M.J."/>
            <person name="Karaoz U."/>
            <person name="Brodie E.L."/>
            <person name="Williams K.H."/>
            <person name="Hubbard S.S."/>
            <person name="Banfield J.F."/>
        </authorList>
    </citation>
    <scope>NUCLEOTIDE SEQUENCE [LARGE SCALE GENOMIC DNA]</scope>
</reference>
<evidence type="ECO:0000259" key="7">
    <source>
        <dbReference type="Pfam" id="PF07669"/>
    </source>
</evidence>
<dbReference type="InterPro" id="IPR050953">
    <property type="entry name" value="N4_N6_ade-DNA_methylase"/>
</dbReference>
<keyword evidence="3" id="KW-0489">Methyltransferase</keyword>